<evidence type="ECO:0000313" key="2">
    <source>
        <dbReference type="EMBL" id="KAH1032521.1"/>
    </source>
</evidence>
<dbReference type="EMBL" id="JAIQCV010000013">
    <property type="protein sequence ID" value="KAH1032521.1"/>
    <property type="molecule type" value="Genomic_DNA"/>
</dbReference>
<sequence length="213" mass="23987">MEVRSRQLRQKRQQRVSQQRKFGRGVTMGSSSTLTQHAPPMSTLIPYHFTLLIPVHFTNPMLFFTSTTLCTTTAPYLYPSRRYIFQGTSIQSILRCHTDIDTNINANTNANTNVDLNVNTSIVMISESMPTYPNFVTSTALDLSMDESNGDENEAEGGDVAFEDMHEGGDEDDEHEDDGHNPIEELTPLVVCKNHTRNHQPSLCGTHSARRRQ</sequence>
<comment type="caution">
    <text evidence="2">The sequence shown here is derived from an EMBL/GenBank/DDBJ whole genome shotgun (WGS) entry which is preliminary data.</text>
</comment>
<feature type="region of interest" description="Disordered" evidence="1">
    <location>
        <begin position="162"/>
        <end position="213"/>
    </location>
</feature>
<name>A0A9D3UA03_9ROSI</name>
<feature type="compositionally biased region" description="Basic residues" evidence="1">
    <location>
        <begin position="1"/>
        <end position="14"/>
    </location>
</feature>
<evidence type="ECO:0000256" key="1">
    <source>
        <dbReference type="SAM" id="MobiDB-lite"/>
    </source>
</evidence>
<feature type="region of interest" description="Disordered" evidence="1">
    <location>
        <begin position="1"/>
        <end position="34"/>
    </location>
</feature>
<proteinExistence type="predicted"/>
<gene>
    <name evidence="2" type="ORF">J1N35_044695</name>
</gene>
<evidence type="ECO:0000313" key="3">
    <source>
        <dbReference type="Proteomes" id="UP000828251"/>
    </source>
</evidence>
<accession>A0A9D3UA03</accession>
<keyword evidence="3" id="KW-1185">Reference proteome</keyword>
<dbReference type="Proteomes" id="UP000828251">
    <property type="component" value="Unassembled WGS sequence"/>
</dbReference>
<dbReference type="AlphaFoldDB" id="A0A9D3UA03"/>
<reference evidence="2 3" key="1">
    <citation type="journal article" date="2021" name="Plant Biotechnol. J.">
        <title>Multi-omics assisted identification of the key and species-specific regulatory components of drought-tolerant mechanisms in Gossypium stocksii.</title>
        <authorList>
            <person name="Yu D."/>
            <person name="Ke L."/>
            <person name="Zhang D."/>
            <person name="Wu Y."/>
            <person name="Sun Y."/>
            <person name="Mei J."/>
            <person name="Sun J."/>
            <person name="Sun Y."/>
        </authorList>
    </citation>
    <scope>NUCLEOTIDE SEQUENCE [LARGE SCALE GENOMIC DNA]</scope>
    <source>
        <strain evidence="3">cv. E1</strain>
        <tissue evidence="2">Leaf</tissue>
    </source>
</reference>
<organism evidence="2 3">
    <name type="scientific">Gossypium stocksii</name>
    <dbReference type="NCBI Taxonomy" id="47602"/>
    <lineage>
        <taxon>Eukaryota</taxon>
        <taxon>Viridiplantae</taxon>
        <taxon>Streptophyta</taxon>
        <taxon>Embryophyta</taxon>
        <taxon>Tracheophyta</taxon>
        <taxon>Spermatophyta</taxon>
        <taxon>Magnoliopsida</taxon>
        <taxon>eudicotyledons</taxon>
        <taxon>Gunneridae</taxon>
        <taxon>Pentapetalae</taxon>
        <taxon>rosids</taxon>
        <taxon>malvids</taxon>
        <taxon>Malvales</taxon>
        <taxon>Malvaceae</taxon>
        <taxon>Malvoideae</taxon>
        <taxon>Gossypium</taxon>
    </lineage>
</organism>
<protein>
    <submittedName>
        <fullName evidence="2">Uncharacterized protein</fullName>
    </submittedName>
</protein>